<reference evidence="1" key="2">
    <citation type="journal article" date="2015" name="Fish Shellfish Immunol.">
        <title>Early steps in the European eel (Anguilla anguilla)-Vibrio vulnificus interaction in the gills: Role of the RtxA13 toxin.</title>
        <authorList>
            <person name="Callol A."/>
            <person name="Pajuelo D."/>
            <person name="Ebbesson L."/>
            <person name="Teles M."/>
            <person name="MacKenzie S."/>
            <person name="Amaro C."/>
        </authorList>
    </citation>
    <scope>NUCLEOTIDE SEQUENCE</scope>
</reference>
<proteinExistence type="predicted"/>
<evidence type="ECO:0000313" key="1">
    <source>
        <dbReference type="EMBL" id="JAH51663.1"/>
    </source>
</evidence>
<organism evidence="1">
    <name type="scientific">Anguilla anguilla</name>
    <name type="common">European freshwater eel</name>
    <name type="synonym">Muraena anguilla</name>
    <dbReference type="NCBI Taxonomy" id="7936"/>
    <lineage>
        <taxon>Eukaryota</taxon>
        <taxon>Metazoa</taxon>
        <taxon>Chordata</taxon>
        <taxon>Craniata</taxon>
        <taxon>Vertebrata</taxon>
        <taxon>Euteleostomi</taxon>
        <taxon>Actinopterygii</taxon>
        <taxon>Neopterygii</taxon>
        <taxon>Teleostei</taxon>
        <taxon>Anguilliformes</taxon>
        <taxon>Anguillidae</taxon>
        <taxon>Anguilla</taxon>
    </lineage>
</organism>
<dbReference type="AlphaFoldDB" id="A0A0E9TG04"/>
<protein>
    <submittedName>
        <fullName evidence="1">Uncharacterized protein</fullName>
    </submittedName>
</protein>
<name>A0A0E9TG04_ANGAN</name>
<sequence length="27" mass="3120">MWFSSPHFDIPRIYVLVGASPMRALNN</sequence>
<accession>A0A0E9TG04</accession>
<reference evidence="1" key="1">
    <citation type="submission" date="2014-11" db="EMBL/GenBank/DDBJ databases">
        <authorList>
            <person name="Amaro Gonzalez C."/>
        </authorList>
    </citation>
    <scope>NUCLEOTIDE SEQUENCE</scope>
</reference>
<dbReference type="EMBL" id="GBXM01056914">
    <property type="protein sequence ID" value="JAH51663.1"/>
    <property type="molecule type" value="Transcribed_RNA"/>
</dbReference>